<dbReference type="SUPFAM" id="SSF51695">
    <property type="entry name" value="PLC-like phosphodiesterases"/>
    <property type="match status" value="1"/>
</dbReference>
<dbReference type="Proteomes" id="UP001205609">
    <property type="component" value="Unassembled WGS sequence"/>
</dbReference>
<dbReference type="RefSeq" id="WP_259197705.1">
    <property type="nucleotide sequence ID" value="NZ_JANUXY010000001.1"/>
</dbReference>
<name>A0ABT2EZ51_9STAP</name>
<dbReference type="Pfam" id="PF03009">
    <property type="entry name" value="GDPD"/>
    <property type="match status" value="1"/>
</dbReference>
<dbReference type="PANTHER" id="PTHR46211:SF1">
    <property type="entry name" value="GLYCEROPHOSPHODIESTER PHOSPHODIESTERASE, CYTOPLASMIC"/>
    <property type="match status" value="1"/>
</dbReference>
<proteinExistence type="predicted"/>
<organism evidence="2 3">
    <name type="scientific">Staphylococcus americanisciuri</name>
    <dbReference type="NCBI Taxonomy" id="2973940"/>
    <lineage>
        <taxon>Bacteria</taxon>
        <taxon>Bacillati</taxon>
        <taxon>Bacillota</taxon>
        <taxon>Bacilli</taxon>
        <taxon>Bacillales</taxon>
        <taxon>Staphylococcaceae</taxon>
        <taxon>Staphylococcus</taxon>
    </lineage>
</organism>
<evidence type="ECO:0000313" key="3">
    <source>
        <dbReference type="Proteomes" id="UP001205609"/>
    </source>
</evidence>
<accession>A0ABT2EZ51</accession>
<comment type="caution">
    <text evidence="2">The sequence shown here is derived from an EMBL/GenBank/DDBJ whole genome shotgun (WGS) entry which is preliminary data.</text>
</comment>
<dbReference type="InterPro" id="IPR017946">
    <property type="entry name" value="PLC-like_Pdiesterase_TIM-brl"/>
</dbReference>
<protein>
    <submittedName>
        <fullName evidence="2">Glycerophosphodiester phosphodiesterase</fullName>
    </submittedName>
</protein>
<gene>
    <name evidence="2" type="ORF">NXS11_00355</name>
</gene>
<evidence type="ECO:0000259" key="1">
    <source>
        <dbReference type="PROSITE" id="PS51704"/>
    </source>
</evidence>
<sequence>MRLLRPNKAFQIIAHRGLSKRYPENTKAAYQAALSQQIDMLEIDLHMTQDGVLVGIHDETIDRTSNGKGAIKDYTLEALRAFNFSRQTEFAEHASIMTFDEILTLCKNFSKTLLIEVKKPKNYPNIGEQIIQKLKHHAFPMNRVIIQSFDHTFIQRLSENVPFLHYGVLVSKRKYWLKQPTFSEIAKYADFVNPNYQLINKKFIARAHAEGLKIMPYTVNDSQTAKKLIQMGIDGIITDMPDELFKL</sequence>
<feature type="domain" description="GP-PDE" evidence="1">
    <location>
        <begin position="10"/>
        <end position="247"/>
    </location>
</feature>
<dbReference type="PANTHER" id="PTHR46211">
    <property type="entry name" value="GLYCEROPHOSPHORYL DIESTER PHOSPHODIESTERASE"/>
    <property type="match status" value="1"/>
</dbReference>
<dbReference type="Gene3D" id="3.20.20.190">
    <property type="entry name" value="Phosphatidylinositol (PI) phosphodiesterase"/>
    <property type="match status" value="1"/>
</dbReference>
<evidence type="ECO:0000313" key="2">
    <source>
        <dbReference type="EMBL" id="MCS4485336.1"/>
    </source>
</evidence>
<dbReference type="PROSITE" id="PS51704">
    <property type="entry name" value="GP_PDE"/>
    <property type="match status" value="1"/>
</dbReference>
<keyword evidence="3" id="KW-1185">Reference proteome</keyword>
<dbReference type="EMBL" id="JANUXY010000001">
    <property type="protein sequence ID" value="MCS4485336.1"/>
    <property type="molecule type" value="Genomic_DNA"/>
</dbReference>
<reference evidence="2 3" key="1">
    <citation type="journal article" date="2023" name="Int. J. Syst. Evol. Microbiol.">
        <title>Streptococcus sciuri sp. nov., Staphylococcus marylandisciuri sp. nov. and Staphylococcus americanisciuri sp. nov., isolated from faeces of eastern grey squirrel (Sciurus carolinensis).</title>
        <authorList>
            <person name="Volokhov D.V."/>
            <person name="Zagorodnyaya T.A."/>
            <person name="Furtak V.A."/>
            <person name="Nattanmai G."/>
            <person name="Randall L."/>
            <person name="Jose S."/>
            <person name="Gao Y."/>
            <person name="Eisenberg T."/>
            <person name="Delmonte P."/>
            <person name="Blom J."/>
            <person name="Mitchell K.K."/>
        </authorList>
    </citation>
    <scope>NUCLEOTIDE SEQUENCE [LARGE SCALE GENOMIC DNA]</scope>
    <source>
        <strain evidence="2 3">GRT3</strain>
    </source>
</reference>
<dbReference type="InterPro" id="IPR030395">
    <property type="entry name" value="GP_PDE_dom"/>
</dbReference>